<dbReference type="STRING" id="174720.A0A0N5BZH1"/>
<sequence length="76" mass="8507">MRNYLTHDIGRYKGPIAHIIKLKPDAKLPYTGVPRHSAYTNQEAKKHVDAMLANGIIRPSTSHCTSRFLIVPKPNG</sequence>
<evidence type="ECO:0000313" key="2">
    <source>
        <dbReference type="WBParaSite" id="SPAL_0001116100.1"/>
    </source>
</evidence>
<accession>A0A0N5BZH1</accession>
<dbReference type="WBParaSite" id="SPAL_0001116100.1">
    <property type="protein sequence ID" value="SPAL_0001116100.1"/>
    <property type="gene ID" value="SPAL_0001116100"/>
</dbReference>
<name>A0A0N5BZH1_STREA</name>
<protein>
    <submittedName>
        <fullName evidence="2">RNA-directed DNA polymerase</fullName>
    </submittedName>
</protein>
<proteinExistence type="predicted"/>
<reference evidence="2" key="1">
    <citation type="submission" date="2016-03" db="UniProtKB">
        <authorList>
            <consortium name="WormBaseParasite"/>
        </authorList>
    </citation>
    <scope>IDENTIFICATION</scope>
</reference>
<evidence type="ECO:0000313" key="1">
    <source>
        <dbReference type="Proteomes" id="UP000046392"/>
    </source>
</evidence>
<dbReference type="Proteomes" id="UP000046392">
    <property type="component" value="Unplaced"/>
</dbReference>
<organism evidence="1 2">
    <name type="scientific">Strongyloides papillosus</name>
    <name type="common">Intestinal threadworm</name>
    <dbReference type="NCBI Taxonomy" id="174720"/>
    <lineage>
        <taxon>Eukaryota</taxon>
        <taxon>Metazoa</taxon>
        <taxon>Ecdysozoa</taxon>
        <taxon>Nematoda</taxon>
        <taxon>Chromadorea</taxon>
        <taxon>Rhabditida</taxon>
        <taxon>Tylenchina</taxon>
        <taxon>Panagrolaimomorpha</taxon>
        <taxon>Strongyloidoidea</taxon>
        <taxon>Strongyloididae</taxon>
        <taxon>Strongyloides</taxon>
    </lineage>
</organism>
<dbReference type="AlphaFoldDB" id="A0A0N5BZH1"/>
<keyword evidence="1" id="KW-1185">Reference proteome</keyword>
<dbReference type="SUPFAM" id="SSF56672">
    <property type="entry name" value="DNA/RNA polymerases"/>
    <property type="match status" value="1"/>
</dbReference>
<dbReference type="Gene3D" id="3.10.10.10">
    <property type="entry name" value="HIV Type 1 Reverse Transcriptase, subunit A, domain 1"/>
    <property type="match status" value="1"/>
</dbReference>
<dbReference type="InterPro" id="IPR043502">
    <property type="entry name" value="DNA/RNA_pol_sf"/>
</dbReference>